<feature type="transmembrane region" description="Helical" evidence="1">
    <location>
        <begin position="12"/>
        <end position="32"/>
    </location>
</feature>
<gene>
    <name evidence="2" type="ORF">BJBARM4_0138</name>
</gene>
<keyword evidence="1" id="KW-0812">Transmembrane</keyword>
<protein>
    <submittedName>
        <fullName evidence="2">Uncharacterized protein</fullName>
    </submittedName>
</protein>
<accession>D2EEJ3</accession>
<organism evidence="2 3">
    <name type="scientific">Candidatus Parvarchaeum acidiphilum ARMAN-4</name>
    <dbReference type="NCBI Taxonomy" id="662760"/>
    <lineage>
        <taxon>Archaea</taxon>
        <taxon>Candidatus Parvarchaeota</taxon>
        <taxon>Candidatus Parvarchaeum</taxon>
    </lineage>
</organism>
<evidence type="ECO:0000313" key="2">
    <source>
        <dbReference type="EMBL" id="EEZ93211.1"/>
    </source>
</evidence>
<sequence length="57" mass="6016">MNSKGQMPTTEIIAIILAIIVLSAGIVIAILFKGAGATISKDMTNVFSFSWLYGKGI</sequence>
<evidence type="ECO:0000256" key="1">
    <source>
        <dbReference type="SAM" id="Phobius"/>
    </source>
</evidence>
<dbReference type="AlphaFoldDB" id="D2EEJ3"/>
<name>D2EEJ3_PARA4</name>
<dbReference type="EMBL" id="GG730040">
    <property type="protein sequence ID" value="EEZ93211.1"/>
    <property type="molecule type" value="Genomic_DNA"/>
</dbReference>
<keyword evidence="1" id="KW-1133">Transmembrane helix</keyword>
<keyword evidence="1" id="KW-0472">Membrane</keyword>
<proteinExistence type="predicted"/>
<evidence type="ECO:0000313" key="3">
    <source>
        <dbReference type="Proteomes" id="UP000009375"/>
    </source>
</evidence>
<reference evidence="2 3" key="1">
    <citation type="journal article" date="2010" name="Proc. Natl. Acad. Sci. U.S.A.">
        <title>Enigmatic, ultrasmall, uncultivated Archaea.</title>
        <authorList>
            <person name="Baker B.J."/>
            <person name="Comolli L.R."/>
            <person name="Dick G.J."/>
            <person name="Hauser L.J."/>
            <person name="Hyatt D."/>
            <person name="Dill B.D."/>
            <person name="Land M.L."/>
            <person name="Verberkmoes N.C."/>
            <person name="Hettich R.L."/>
            <person name="Banfield J.F."/>
        </authorList>
    </citation>
    <scope>NUCLEOTIDE SEQUENCE [LARGE SCALE GENOMIC DNA]</scope>
</reference>
<dbReference type="Proteomes" id="UP000009375">
    <property type="component" value="Unassembled WGS sequence"/>
</dbReference>